<proteinExistence type="predicted"/>
<organism evidence="1 2">
    <name type="scientific">Byssothecium circinans</name>
    <dbReference type="NCBI Taxonomy" id="147558"/>
    <lineage>
        <taxon>Eukaryota</taxon>
        <taxon>Fungi</taxon>
        <taxon>Dikarya</taxon>
        <taxon>Ascomycota</taxon>
        <taxon>Pezizomycotina</taxon>
        <taxon>Dothideomycetes</taxon>
        <taxon>Pleosporomycetidae</taxon>
        <taxon>Pleosporales</taxon>
        <taxon>Massarineae</taxon>
        <taxon>Massarinaceae</taxon>
        <taxon>Byssothecium</taxon>
    </lineage>
</organism>
<gene>
    <name evidence="1" type="ORF">CC80DRAFT_362928</name>
</gene>
<dbReference type="AlphaFoldDB" id="A0A6A5U7U5"/>
<name>A0A6A5U7U5_9PLEO</name>
<evidence type="ECO:0000313" key="1">
    <source>
        <dbReference type="EMBL" id="KAF1959922.1"/>
    </source>
</evidence>
<evidence type="ECO:0000313" key="2">
    <source>
        <dbReference type="Proteomes" id="UP000800035"/>
    </source>
</evidence>
<keyword evidence="2" id="KW-1185">Reference proteome</keyword>
<reference evidence="1" key="1">
    <citation type="journal article" date="2020" name="Stud. Mycol.">
        <title>101 Dothideomycetes genomes: a test case for predicting lifestyles and emergence of pathogens.</title>
        <authorList>
            <person name="Haridas S."/>
            <person name="Albert R."/>
            <person name="Binder M."/>
            <person name="Bloem J."/>
            <person name="Labutti K."/>
            <person name="Salamov A."/>
            <person name="Andreopoulos B."/>
            <person name="Baker S."/>
            <person name="Barry K."/>
            <person name="Bills G."/>
            <person name="Bluhm B."/>
            <person name="Cannon C."/>
            <person name="Castanera R."/>
            <person name="Culley D."/>
            <person name="Daum C."/>
            <person name="Ezra D."/>
            <person name="Gonzalez J."/>
            <person name="Henrissat B."/>
            <person name="Kuo A."/>
            <person name="Liang C."/>
            <person name="Lipzen A."/>
            <person name="Lutzoni F."/>
            <person name="Magnuson J."/>
            <person name="Mondo S."/>
            <person name="Nolan M."/>
            <person name="Ohm R."/>
            <person name="Pangilinan J."/>
            <person name="Park H.-J."/>
            <person name="Ramirez L."/>
            <person name="Alfaro M."/>
            <person name="Sun H."/>
            <person name="Tritt A."/>
            <person name="Yoshinaga Y."/>
            <person name="Zwiers L.-H."/>
            <person name="Turgeon B."/>
            <person name="Goodwin S."/>
            <person name="Spatafora J."/>
            <person name="Crous P."/>
            <person name="Grigoriev I."/>
        </authorList>
    </citation>
    <scope>NUCLEOTIDE SEQUENCE</scope>
    <source>
        <strain evidence="1">CBS 675.92</strain>
    </source>
</reference>
<dbReference type="Proteomes" id="UP000800035">
    <property type="component" value="Unassembled WGS sequence"/>
</dbReference>
<feature type="non-terminal residue" evidence="1">
    <location>
        <position position="61"/>
    </location>
</feature>
<accession>A0A6A5U7U5</accession>
<sequence length="61" mass="6549">FSTDCFLRSLAPGATAKQKGSDAKVNPMMQLANNCDHPILTSDLRASPLTEEAIASLYLPQ</sequence>
<feature type="non-terminal residue" evidence="1">
    <location>
        <position position="1"/>
    </location>
</feature>
<dbReference type="EMBL" id="ML976984">
    <property type="protein sequence ID" value="KAF1959922.1"/>
    <property type="molecule type" value="Genomic_DNA"/>
</dbReference>
<protein>
    <submittedName>
        <fullName evidence="1">Uncharacterized protein</fullName>
    </submittedName>
</protein>
<dbReference type="OrthoDB" id="3734363at2759"/>